<dbReference type="SUPFAM" id="SSF51735">
    <property type="entry name" value="NAD(P)-binding Rossmann-fold domains"/>
    <property type="match status" value="1"/>
</dbReference>
<dbReference type="Pfam" id="PF03435">
    <property type="entry name" value="Sacchrp_dh_NADP"/>
    <property type="match status" value="1"/>
</dbReference>
<comment type="caution">
    <text evidence="4">The sequence shown here is derived from an EMBL/GenBank/DDBJ whole genome shotgun (WGS) entry which is preliminary data.</text>
</comment>
<dbReference type="AlphaFoldDB" id="A0A507FR09"/>
<sequence length="431" mass="46713">MDTRQFDIVLFGATGFTGQFVATHLLSKGPETLRIALAGRSLSKLEQARDTIASRVPRECTARVAQTALLVADSSDQESLDAMAASTRVLLSTAGPFVRLGVPVVQACLKNRTHYVDSTGEGLFIRKLIEQFHEEAVRTGVRIVPSCGFDSIPSDLGALVYLSISIRSLSFDMLGKKTDSVRCVVTDIKGGASGGTIHSIIGIAETASIQDLLTYQYWLNSDKPEDVKSRPDPGYPVLFRYNRDLSRYETAWFMEVTNTPYVRRTWELLSKQYGTQFKYIESMGLFSNFILALGCALGIIGMFLGLGLPPVRWLVKKLVPAGSGPSVKACENGRVESRFVAIAEDGMKAFGIFKMDKDAGYAGTAILLSESAICLALDEAVLKGNKAEDVGPFGVLEGGVLTAASAMGMVIVKRLRAQGIQLEVIESKSEK</sequence>
<dbReference type="PANTHER" id="PTHR12286:SF5">
    <property type="entry name" value="SACCHAROPINE DEHYDROGENASE-LIKE OXIDOREDUCTASE"/>
    <property type="match status" value="1"/>
</dbReference>
<feature type="domain" description="Saccharopine dehydrogenase NADP binding" evidence="3">
    <location>
        <begin position="8"/>
        <end position="144"/>
    </location>
</feature>
<name>A0A507FR09_9FUNG</name>
<dbReference type="InterPro" id="IPR051276">
    <property type="entry name" value="Saccharopine_DH-like_oxidrdct"/>
</dbReference>
<evidence type="ECO:0000259" key="3">
    <source>
        <dbReference type="Pfam" id="PF03435"/>
    </source>
</evidence>
<dbReference type="Gene3D" id="3.40.50.720">
    <property type="entry name" value="NAD(P)-binding Rossmann-like Domain"/>
    <property type="match status" value="1"/>
</dbReference>
<dbReference type="Proteomes" id="UP000320333">
    <property type="component" value="Unassembled WGS sequence"/>
</dbReference>
<evidence type="ECO:0000313" key="5">
    <source>
        <dbReference type="Proteomes" id="UP000320333"/>
    </source>
</evidence>
<organism evidence="4 5">
    <name type="scientific">Chytriomyces confervae</name>
    <dbReference type="NCBI Taxonomy" id="246404"/>
    <lineage>
        <taxon>Eukaryota</taxon>
        <taxon>Fungi</taxon>
        <taxon>Fungi incertae sedis</taxon>
        <taxon>Chytridiomycota</taxon>
        <taxon>Chytridiomycota incertae sedis</taxon>
        <taxon>Chytridiomycetes</taxon>
        <taxon>Chytridiales</taxon>
        <taxon>Chytriomycetaceae</taxon>
        <taxon>Chytriomyces</taxon>
    </lineage>
</organism>
<dbReference type="PANTHER" id="PTHR12286">
    <property type="entry name" value="SACCHAROPINE DEHYDROGENASE-LIKE OXIDOREDUCTASE"/>
    <property type="match status" value="1"/>
</dbReference>
<evidence type="ECO:0000256" key="1">
    <source>
        <dbReference type="ARBA" id="ARBA00038048"/>
    </source>
</evidence>
<protein>
    <recommendedName>
        <fullName evidence="3">Saccharopine dehydrogenase NADP binding domain-containing protein</fullName>
    </recommendedName>
</protein>
<keyword evidence="2" id="KW-1133">Transmembrane helix</keyword>
<keyword evidence="2" id="KW-0812">Transmembrane</keyword>
<keyword evidence="5" id="KW-1185">Reference proteome</keyword>
<evidence type="ECO:0000313" key="4">
    <source>
        <dbReference type="EMBL" id="TPX77888.1"/>
    </source>
</evidence>
<dbReference type="GO" id="GO:0005886">
    <property type="term" value="C:plasma membrane"/>
    <property type="evidence" value="ECO:0007669"/>
    <property type="project" value="TreeGrafter"/>
</dbReference>
<keyword evidence="2" id="KW-0472">Membrane</keyword>
<dbReference type="InterPro" id="IPR036291">
    <property type="entry name" value="NAD(P)-bd_dom_sf"/>
</dbReference>
<evidence type="ECO:0000256" key="2">
    <source>
        <dbReference type="SAM" id="Phobius"/>
    </source>
</evidence>
<comment type="similarity">
    <text evidence="1">Belongs to the saccharopine dehydrogenase family.</text>
</comment>
<proteinExistence type="inferred from homology"/>
<accession>A0A507FR09</accession>
<gene>
    <name evidence="4" type="ORF">CcCBS67573_g00835</name>
</gene>
<dbReference type="InterPro" id="IPR005097">
    <property type="entry name" value="Sacchrp_dh_NADP-bd"/>
</dbReference>
<dbReference type="OrthoDB" id="10268090at2759"/>
<reference evidence="4 5" key="1">
    <citation type="journal article" date="2019" name="Sci. Rep.">
        <title>Comparative genomics of chytrid fungi reveal insights into the obligate biotrophic and pathogenic lifestyle of Synchytrium endobioticum.</title>
        <authorList>
            <person name="van de Vossenberg B.T.L.H."/>
            <person name="Warris S."/>
            <person name="Nguyen H.D.T."/>
            <person name="van Gent-Pelzer M.P.E."/>
            <person name="Joly D.L."/>
            <person name="van de Geest H.C."/>
            <person name="Bonants P.J.M."/>
            <person name="Smith D.S."/>
            <person name="Levesque C.A."/>
            <person name="van der Lee T.A.J."/>
        </authorList>
    </citation>
    <scope>NUCLEOTIDE SEQUENCE [LARGE SCALE GENOMIC DNA]</scope>
    <source>
        <strain evidence="4 5">CBS 675.73</strain>
    </source>
</reference>
<dbReference type="EMBL" id="QEAP01000012">
    <property type="protein sequence ID" value="TPX77888.1"/>
    <property type="molecule type" value="Genomic_DNA"/>
</dbReference>
<dbReference type="GO" id="GO:0009247">
    <property type="term" value="P:glycolipid biosynthetic process"/>
    <property type="evidence" value="ECO:0007669"/>
    <property type="project" value="TreeGrafter"/>
</dbReference>
<feature type="transmembrane region" description="Helical" evidence="2">
    <location>
        <begin position="285"/>
        <end position="308"/>
    </location>
</feature>